<keyword evidence="3" id="KW-0648">Protein biosynthesis</keyword>
<name>A0A8K0D0Z9_IGNLU</name>
<dbReference type="GO" id="GO:0006412">
    <property type="term" value="P:translation"/>
    <property type="evidence" value="ECO:0007669"/>
    <property type="project" value="UniProtKB-KW"/>
</dbReference>
<dbReference type="FunFam" id="3.30.1360.40:FF:000001">
    <property type="entry name" value="Ribosome-recycling factor"/>
    <property type="match status" value="1"/>
</dbReference>
<evidence type="ECO:0000256" key="1">
    <source>
        <dbReference type="ARBA" id="ARBA00005912"/>
    </source>
</evidence>
<feature type="domain" description="Ribosome recycling factor" evidence="5">
    <location>
        <begin position="106"/>
        <end position="267"/>
    </location>
</feature>
<evidence type="ECO:0000256" key="3">
    <source>
        <dbReference type="ARBA" id="ARBA00022917"/>
    </source>
</evidence>
<dbReference type="Proteomes" id="UP000801492">
    <property type="component" value="Unassembled WGS sequence"/>
</dbReference>
<dbReference type="Gene3D" id="3.30.1360.40">
    <property type="match status" value="1"/>
</dbReference>
<evidence type="ECO:0000313" key="7">
    <source>
        <dbReference type="Proteomes" id="UP000801492"/>
    </source>
</evidence>
<evidence type="ECO:0000256" key="2">
    <source>
        <dbReference type="ARBA" id="ARBA00020581"/>
    </source>
</evidence>
<organism evidence="6 7">
    <name type="scientific">Ignelater luminosus</name>
    <name type="common">Cucubano</name>
    <name type="synonym">Pyrophorus luminosus</name>
    <dbReference type="NCBI Taxonomy" id="2038154"/>
    <lineage>
        <taxon>Eukaryota</taxon>
        <taxon>Metazoa</taxon>
        <taxon>Ecdysozoa</taxon>
        <taxon>Arthropoda</taxon>
        <taxon>Hexapoda</taxon>
        <taxon>Insecta</taxon>
        <taxon>Pterygota</taxon>
        <taxon>Neoptera</taxon>
        <taxon>Endopterygota</taxon>
        <taxon>Coleoptera</taxon>
        <taxon>Polyphaga</taxon>
        <taxon>Elateriformia</taxon>
        <taxon>Elateroidea</taxon>
        <taxon>Elateridae</taxon>
        <taxon>Agrypninae</taxon>
        <taxon>Pyrophorini</taxon>
        <taxon>Ignelater</taxon>
    </lineage>
</organism>
<comment type="similarity">
    <text evidence="1">Belongs to the RRF family.</text>
</comment>
<dbReference type="AlphaFoldDB" id="A0A8K0D0Z9"/>
<dbReference type="EMBL" id="VTPC01004370">
    <property type="protein sequence ID" value="KAF2897249.1"/>
    <property type="molecule type" value="Genomic_DNA"/>
</dbReference>
<dbReference type="GO" id="GO:0043023">
    <property type="term" value="F:ribosomal large subunit binding"/>
    <property type="evidence" value="ECO:0007669"/>
    <property type="project" value="TreeGrafter"/>
</dbReference>
<dbReference type="SUPFAM" id="SSF55194">
    <property type="entry name" value="Ribosome recycling factor, RRF"/>
    <property type="match status" value="1"/>
</dbReference>
<keyword evidence="7" id="KW-1185">Reference proteome</keyword>
<dbReference type="Gene3D" id="1.10.132.20">
    <property type="entry name" value="Ribosome-recycling factor"/>
    <property type="match status" value="1"/>
</dbReference>
<evidence type="ECO:0000259" key="5">
    <source>
        <dbReference type="Pfam" id="PF01765"/>
    </source>
</evidence>
<evidence type="ECO:0000313" key="6">
    <source>
        <dbReference type="EMBL" id="KAF2897249.1"/>
    </source>
</evidence>
<dbReference type="InterPro" id="IPR002661">
    <property type="entry name" value="Ribosome_recyc_fac"/>
</dbReference>
<dbReference type="PANTHER" id="PTHR20982:SF3">
    <property type="entry name" value="MITOCHONDRIAL RIBOSOME RECYCLING FACTOR PSEUDO 1"/>
    <property type="match status" value="1"/>
</dbReference>
<evidence type="ECO:0000256" key="4">
    <source>
        <dbReference type="ARBA" id="ARBA00033107"/>
    </source>
</evidence>
<reference evidence="6" key="1">
    <citation type="submission" date="2019-08" db="EMBL/GenBank/DDBJ databases">
        <title>The genome of the North American firefly Photinus pyralis.</title>
        <authorList>
            <consortium name="Photinus pyralis genome working group"/>
            <person name="Fallon T.R."/>
            <person name="Sander Lower S.E."/>
            <person name="Weng J.-K."/>
        </authorList>
    </citation>
    <scope>NUCLEOTIDE SEQUENCE</scope>
    <source>
        <strain evidence="6">TRF0915ILg1</strain>
        <tissue evidence="6">Whole body</tissue>
    </source>
</reference>
<dbReference type="InterPro" id="IPR023584">
    <property type="entry name" value="Ribosome_recyc_fac_dom"/>
</dbReference>
<dbReference type="OrthoDB" id="407355at2759"/>
<dbReference type="InterPro" id="IPR036191">
    <property type="entry name" value="RRF_sf"/>
</dbReference>
<dbReference type="PANTHER" id="PTHR20982">
    <property type="entry name" value="RIBOSOME RECYCLING FACTOR"/>
    <property type="match status" value="1"/>
</dbReference>
<dbReference type="GO" id="GO:0005739">
    <property type="term" value="C:mitochondrion"/>
    <property type="evidence" value="ECO:0007669"/>
    <property type="project" value="TreeGrafter"/>
</dbReference>
<comment type="caution">
    <text evidence="6">The sequence shown here is derived from an EMBL/GenBank/DDBJ whole genome shotgun (WGS) entry which is preliminary data.</text>
</comment>
<sequence>MLRSFLQLLSVTARNAKNLNRSTIHVPVVNHIFDCTIKRHLTSTTVPGLNVQPYVPSLQIVRNYAKNKDKRKEKGKAKIEINEAQLAEIINLDSLKTHMEKAVNTLKDDYIKHLSLRSTTGSIESIQVVVDGKEHALQELAQIVRKNPKTIVVNMAIFPQVIPAAIKAIAKSGMNLNPQQDGTTLYIPVPTVTKEHRGNLAKNAKALFTKCRDSLRDVQNKHLKNLKKKEGVSRDLIKNIEQQIIAIADKHISEAEKIMQSKQHELLGKD</sequence>
<dbReference type="Pfam" id="PF01765">
    <property type="entry name" value="RRF"/>
    <property type="match status" value="1"/>
</dbReference>
<gene>
    <name evidence="6" type="ORF">ILUMI_08922</name>
</gene>
<accession>A0A8K0D0Z9</accession>
<proteinExistence type="inferred from homology"/>
<protein>
    <recommendedName>
        <fullName evidence="2">Ribosome-recycling factor, mitochondrial</fullName>
    </recommendedName>
    <alternativeName>
        <fullName evidence="4">Ribosome-releasing factor, mitochondrial</fullName>
    </alternativeName>
</protein>